<dbReference type="Proteomes" id="UP000028924">
    <property type="component" value="Unassembled WGS sequence"/>
</dbReference>
<sequence>MRPIAGAPRRRWSPGGRRGSPGARRRPPRPGPCRRRGRRRTSACSAAPGPGSRPGAGARGRTPAGVQAPPRSVAAAG</sequence>
<proteinExistence type="predicted"/>
<dbReference type="EMBL" id="KL662157">
    <property type="protein sequence ID" value="KFM27850.1"/>
    <property type="molecule type" value="Genomic_DNA"/>
</dbReference>
<feature type="region of interest" description="Disordered" evidence="1">
    <location>
        <begin position="1"/>
        <end position="77"/>
    </location>
</feature>
<gene>
    <name evidence="2" type="ORF">F751_5415</name>
</gene>
<accession>A0A087SQ46</accession>
<evidence type="ECO:0000256" key="1">
    <source>
        <dbReference type="SAM" id="MobiDB-lite"/>
    </source>
</evidence>
<keyword evidence="3" id="KW-1185">Reference proteome</keyword>
<feature type="compositionally biased region" description="Low complexity" evidence="1">
    <location>
        <begin position="42"/>
        <end position="51"/>
    </location>
</feature>
<organism evidence="2 3">
    <name type="scientific">Auxenochlorella protothecoides</name>
    <name type="common">Green microalga</name>
    <name type="synonym">Chlorella protothecoides</name>
    <dbReference type="NCBI Taxonomy" id="3075"/>
    <lineage>
        <taxon>Eukaryota</taxon>
        <taxon>Viridiplantae</taxon>
        <taxon>Chlorophyta</taxon>
        <taxon>core chlorophytes</taxon>
        <taxon>Trebouxiophyceae</taxon>
        <taxon>Chlorellales</taxon>
        <taxon>Chlorellaceae</taxon>
        <taxon>Auxenochlorella</taxon>
    </lineage>
</organism>
<feature type="compositionally biased region" description="Basic residues" evidence="1">
    <location>
        <begin position="23"/>
        <end position="41"/>
    </location>
</feature>
<dbReference type="GeneID" id="23616806"/>
<evidence type="ECO:0000313" key="3">
    <source>
        <dbReference type="Proteomes" id="UP000028924"/>
    </source>
</evidence>
<protein>
    <submittedName>
        <fullName evidence="2">Uncharacterized protein</fullName>
    </submittedName>
</protein>
<dbReference type="KEGG" id="apro:F751_5415"/>
<dbReference type="RefSeq" id="XP_011400839.1">
    <property type="nucleotide sequence ID" value="XM_011402537.1"/>
</dbReference>
<dbReference type="AlphaFoldDB" id="A0A087SQ46"/>
<reference evidence="2 3" key="1">
    <citation type="journal article" date="2014" name="BMC Genomics">
        <title>Oil accumulation mechanisms of the oleaginous microalga Chlorella protothecoides revealed through its genome, transcriptomes, and proteomes.</title>
        <authorList>
            <person name="Gao C."/>
            <person name="Wang Y."/>
            <person name="Shen Y."/>
            <person name="Yan D."/>
            <person name="He X."/>
            <person name="Dai J."/>
            <person name="Wu Q."/>
        </authorList>
    </citation>
    <scope>NUCLEOTIDE SEQUENCE [LARGE SCALE GENOMIC DNA]</scope>
    <source>
        <strain evidence="2 3">0710</strain>
    </source>
</reference>
<name>A0A087SQ46_AUXPR</name>
<evidence type="ECO:0000313" key="2">
    <source>
        <dbReference type="EMBL" id="KFM27850.1"/>
    </source>
</evidence>